<protein>
    <submittedName>
        <fullName evidence="1">Uncharacterized protein</fullName>
    </submittedName>
</protein>
<evidence type="ECO:0000313" key="2">
    <source>
        <dbReference type="Proteomes" id="UP001159427"/>
    </source>
</evidence>
<dbReference type="Proteomes" id="UP001159427">
    <property type="component" value="Unassembled WGS sequence"/>
</dbReference>
<accession>A0ABN8SA39</accession>
<evidence type="ECO:0000313" key="1">
    <source>
        <dbReference type="EMBL" id="CAH3188582.1"/>
    </source>
</evidence>
<keyword evidence="2" id="KW-1185">Reference proteome</keyword>
<name>A0ABN8SA39_9CNID</name>
<reference evidence="1 2" key="1">
    <citation type="submission" date="2022-05" db="EMBL/GenBank/DDBJ databases">
        <authorList>
            <consortium name="Genoscope - CEA"/>
            <person name="William W."/>
        </authorList>
    </citation>
    <scope>NUCLEOTIDE SEQUENCE [LARGE SCALE GENOMIC DNA]</scope>
</reference>
<feature type="non-terminal residue" evidence="1">
    <location>
        <position position="74"/>
    </location>
</feature>
<sequence length="74" mass="8752">IDIVKDWPPFCSESKFRPRSPLHAGVIFEVLLSRPRFLGHENRDRIINIRQGVTLAKSCVSVKEFWFWHFTVKL</sequence>
<feature type="non-terminal residue" evidence="1">
    <location>
        <position position="1"/>
    </location>
</feature>
<comment type="caution">
    <text evidence="1">The sequence shown here is derived from an EMBL/GenBank/DDBJ whole genome shotgun (WGS) entry which is preliminary data.</text>
</comment>
<dbReference type="EMBL" id="CALNXI010002525">
    <property type="protein sequence ID" value="CAH3188582.1"/>
    <property type="molecule type" value="Genomic_DNA"/>
</dbReference>
<proteinExistence type="predicted"/>
<gene>
    <name evidence="1" type="ORF">PEVE_00018654</name>
</gene>
<organism evidence="1 2">
    <name type="scientific">Porites evermanni</name>
    <dbReference type="NCBI Taxonomy" id="104178"/>
    <lineage>
        <taxon>Eukaryota</taxon>
        <taxon>Metazoa</taxon>
        <taxon>Cnidaria</taxon>
        <taxon>Anthozoa</taxon>
        <taxon>Hexacorallia</taxon>
        <taxon>Scleractinia</taxon>
        <taxon>Fungiina</taxon>
        <taxon>Poritidae</taxon>
        <taxon>Porites</taxon>
    </lineage>
</organism>